<dbReference type="PANTHER" id="PTHR31272">
    <property type="entry name" value="CYTOCHROME C-TYPE BIOGENESIS PROTEIN HI_1454-RELATED"/>
    <property type="match status" value="1"/>
</dbReference>
<dbReference type="EMBL" id="DXES01000051">
    <property type="protein sequence ID" value="HIX65089.1"/>
    <property type="molecule type" value="Genomic_DNA"/>
</dbReference>
<dbReference type="PROSITE" id="PS00194">
    <property type="entry name" value="THIOREDOXIN_1"/>
    <property type="match status" value="1"/>
</dbReference>
<dbReference type="SUPFAM" id="SSF52833">
    <property type="entry name" value="Thioredoxin-like"/>
    <property type="match status" value="1"/>
</dbReference>
<dbReference type="AlphaFoldDB" id="A0A9D1WQ96"/>
<keyword evidence="5 8" id="KW-1133">Transmembrane helix</keyword>
<evidence type="ECO:0000259" key="9">
    <source>
        <dbReference type="PROSITE" id="PS51352"/>
    </source>
</evidence>
<evidence type="ECO:0000313" key="11">
    <source>
        <dbReference type="Proteomes" id="UP000886800"/>
    </source>
</evidence>
<dbReference type="InterPro" id="IPR017937">
    <property type="entry name" value="Thioredoxin_CS"/>
</dbReference>
<keyword evidence="3" id="KW-1003">Cell membrane</keyword>
<evidence type="ECO:0000256" key="7">
    <source>
        <dbReference type="SAM" id="MobiDB-lite"/>
    </source>
</evidence>
<evidence type="ECO:0000256" key="6">
    <source>
        <dbReference type="ARBA" id="ARBA00023136"/>
    </source>
</evidence>
<dbReference type="PROSITE" id="PS51352">
    <property type="entry name" value="THIOREDOXIN_2"/>
    <property type="match status" value="1"/>
</dbReference>
<evidence type="ECO:0000256" key="3">
    <source>
        <dbReference type="ARBA" id="ARBA00022475"/>
    </source>
</evidence>
<dbReference type="Proteomes" id="UP000886800">
    <property type="component" value="Unassembled WGS sequence"/>
</dbReference>
<evidence type="ECO:0000256" key="1">
    <source>
        <dbReference type="ARBA" id="ARBA00004651"/>
    </source>
</evidence>
<feature type="transmembrane region" description="Helical" evidence="8">
    <location>
        <begin position="136"/>
        <end position="162"/>
    </location>
</feature>
<proteinExistence type="inferred from homology"/>
<accession>A0A9D1WQ96</accession>
<dbReference type="Pfam" id="PF02683">
    <property type="entry name" value="DsbD_TM"/>
    <property type="match status" value="1"/>
</dbReference>
<dbReference type="InterPro" id="IPR051790">
    <property type="entry name" value="Cytochrome_c-biogenesis_DsbD"/>
</dbReference>
<comment type="caution">
    <text evidence="10">The sequence shown here is derived from an EMBL/GenBank/DDBJ whole genome shotgun (WGS) entry which is preliminary data.</text>
</comment>
<feature type="transmembrane region" description="Helical" evidence="8">
    <location>
        <begin position="93"/>
        <end position="115"/>
    </location>
</feature>
<comment type="subcellular location">
    <subcellularLocation>
        <location evidence="1">Cell membrane</location>
        <topology evidence="1">Multi-pass membrane protein</topology>
    </subcellularLocation>
</comment>
<gene>
    <name evidence="10" type="ORF">H9736_02450</name>
</gene>
<dbReference type="CDD" id="cd02966">
    <property type="entry name" value="TlpA_like_family"/>
    <property type="match status" value="1"/>
</dbReference>
<feature type="domain" description="Thioredoxin" evidence="9">
    <location>
        <begin position="281"/>
        <end position="431"/>
    </location>
</feature>
<dbReference type="InterPro" id="IPR003834">
    <property type="entry name" value="Cyt_c_assmbl_TM_dom"/>
</dbReference>
<keyword evidence="6 8" id="KW-0472">Membrane</keyword>
<dbReference type="GO" id="GO:0005886">
    <property type="term" value="C:plasma membrane"/>
    <property type="evidence" value="ECO:0007669"/>
    <property type="project" value="UniProtKB-SubCell"/>
</dbReference>
<evidence type="ECO:0000313" key="10">
    <source>
        <dbReference type="EMBL" id="HIX65089.1"/>
    </source>
</evidence>
<evidence type="ECO:0000256" key="8">
    <source>
        <dbReference type="SAM" id="Phobius"/>
    </source>
</evidence>
<dbReference type="Pfam" id="PF00578">
    <property type="entry name" value="AhpC-TSA"/>
    <property type="match status" value="1"/>
</dbReference>
<dbReference type="GO" id="GO:0017004">
    <property type="term" value="P:cytochrome complex assembly"/>
    <property type="evidence" value="ECO:0007669"/>
    <property type="project" value="InterPro"/>
</dbReference>
<name>A0A9D1WQ96_9FIRM</name>
<feature type="transmembrane region" description="Helical" evidence="8">
    <location>
        <begin position="174"/>
        <end position="194"/>
    </location>
</feature>
<organism evidence="10 11">
    <name type="scientific">Candidatus Anaerotruncus excrementipullorum</name>
    <dbReference type="NCBI Taxonomy" id="2838465"/>
    <lineage>
        <taxon>Bacteria</taxon>
        <taxon>Bacillati</taxon>
        <taxon>Bacillota</taxon>
        <taxon>Clostridia</taxon>
        <taxon>Eubacteriales</taxon>
        <taxon>Oscillospiraceae</taxon>
        <taxon>Anaerotruncus</taxon>
    </lineage>
</organism>
<dbReference type="Gene3D" id="3.40.30.10">
    <property type="entry name" value="Glutaredoxin"/>
    <property type="match status" value="1"/>
</dbReference>
<evidence type="ECO:0000256" key="5">
    <source>
        <dbReference type="ARBA" id="ARBA00022989"/>
    </source>
</evidence>
<dbReference type="GO" id="GO:0016209">
    <property type="term" value="F:antioxidant activity"/>
    <property type="evidence" value="ECO:0007669"/>
    <property type="project" value="InterPro"/>
</dbReference>
<dbReference type="InterPro" id="IPR000866">
    <property type="entry name" value="AhpC/TSA"/>
</dbReference>
<dbReference type="PANTHER" id="PTHR31272:SF4">
    <property type="entry name" value="CYTOCHROME C-TYPE BIOGENESIS PROTEIN HI_1454-RELATED"/>
    <property type="match status" value="1"/>
</dbReference>
<reference evidence="10" key="1">
    <citation type="journal article" date="2021" name="PeerJ">
        <title>Extensive microbial diversity within the chicken gut microbiome revealed by metagenomics and culture.</title>
        <authorList>
            <person name="Gilroy R."/>
            <person name="Ravi A."/>
            <person name="Getino M."/>
            <person name="Pursley I."/>
            <person name="Horton D.L."/>
            <person name="Alikhan N.F."/>
            <person name="Baker D."/>
            <person name="Gharbi K."/>
            <person name="Hall N."/>
            <person name="Watson M."/>
            <person name="Adriaenssens E.M."/>
            <person name="Foster-Nyarko E."/>
            <person name="Jarju S."/>
            <person name="Secka A."/>
            <person name="Antonio M."/>
            <person name="Oren A."/>
            <person name="Chaudhuri R.R."/>
            <person name="La Ragione R."/>
            <person name="Hildebrand F."/>
            <person name="Pallen M.J."/>
        </authorList>
    </citation>
    <scope>NUCLEOTIDE SEQUENCE</scope>
    <source>
        <strain evidence="10">CHK188-5543</strain>
    </source>
</reference>
<feature type="transmembrane region" description="Helical" evidence="8">
    <location>
        <begin position="215"/>
        <end position="232"/>
    </location>
</feature>
<dbReference type="InterPro" id="IPR013766">
    <property type="entry name" value="Thioredoxin_domain"/>
</dbReference>
<reference evidence="10" key="2">
    <citation type="submission" date="2021-04" db="EMBL/GenBank/DDBJ databases">
        <authorList>
            <person name="Gilroy R."/>
        </authorList>
    </citation>
    <scope>NUCLEOTIDE SEQUENCE</scope>
    <source>
        <strain evidence="10">CHK188-5543</strain>
    </source>
</reference>
<comment type="similarity">
    <text evidence="2">Belongs to the DsbD family.</text>
</comment>
<feature type="region of interest" description="Disordered" evidence="7">
    <location>
        <begin position="253"/>
        <end position="290"/>
    </location>
</feature>
<keyword evidence="4 8" id="KW-0812">Transmembrane</keyword>
<evidence type="ECO:0000256" key="4">
    <source>
        <dbReference type="ARBA" id="ARBA00022692"/>
    </source>
</evidence>
<evidence type="ECO:0000256" key="2">
    <source>
        <dbReference type="ARBA" id="ARBA00006143"/>
    </source>
</evidence>
<feature type="compositionally biased region" description="Low complexity" evidence="7">
    <location>
        <begin position="253"/>
        <end position="288"/>
    </location>
</feature>
<sequence>MQNLVSGGHISFLLVFAEGLFSFFSPCVLPLLPVYMSCLAGSARRTEEGAIAYSRGRTMLHTLCFILGVSCAFFLLGLSFTALGSFLSGHRSLVTRVGGILIVLLGLFQLGFFDLKFLQRERKFHLNLAGRPMNPLLALVMGFSFSFAWTPCVGPALSSVLILASGAKTAATGYLLVLVYAAGFLIPFLVLGLFTSQALAFLKRNQKWMRYTVKAGGVLLILMGVMTFTGWMDGISSYLSTASLPQAASQEAAPAESAAASSQPAEQAPAASQPEESAPQAPAAVPAPDFTLTDQYGNSHTLSDYQGQVVFLNFWATWCPPCQGEMPHIEELYQQYGLNEGEVVILGVANPKDGDHPYSQDVTQPEVEAFLQENGYTFPVVMDVSGEVFAAYGIRAFPTTFMIAADGSVYGYVPGAMSKAVMEDIIRQTQQAGEGA</sequence>
<feature type="transmembrane region" description="Helical" evidence="8">
    <location>
        <begin position="12"/>
        <end position="35"/>
    </location>
</feature>
<protein>
    <submittedName>
        <fullName evidence="10">Redoxin domain-containing protein</fullName>
    </submittedName>
</protein>
<dbReference type="GO" id="GO:0016491">
    <property type="term" value="F:oxidoreductase activity"/>
    <property type="evidence" value="ECO:0007669"/>
    <property type="project" value="InterPro"/>
</dbReference>
<dbReference type="InterPro" id="IPR036249">
    <property type="entry name" value="Thioredoxin-like_sf"/>
</dbReference>
<feature type="transmembrane region" description="Helical" evidence="8">
    <location>
        <begin position="63"/>
        <end position="87"/>
    </location>
</feature>